<proteinExistence type="predicted"/>
<dbReference type="RefSeq" id="WP_193909927.1">
    <property type="nucleotide sequence ID" value="NZ_PRDL01000001.1"/>
</dbReference>
<evidence type="ECO:0000313" key="6">
    <source>
        <dbReference type="Proteomes" id="UP000652567"/>
    </source>
</evidence>
<organism evidence="5 6">
    <name type="scientific">Cellvibrio polysaccharolyticus</name>
    <dbReference type="NCBI Taxonomy" id="2082724"/>
    <lineage>
        <taxon>Bacteria</taxon>
        <taxon>Pseudomonadati</taxon>
        <taxon>Pseudomonadota</taxon>
        <taxon>Gammaproteobacteria</taxon>
        <taxon>Cellvibrionales</taxon>
        <taxon>Cellvibrionaceae</taxon>
        <taxon>Cellvibrio</taxon>
    </lineage>
</organism>
<dbReference type="SMART" id="SM00422">
    <property type="entry name" value="HTH_MERR"/>
    <property type="match status" value="1"/>
</dbReference>
<dbReference type="InterPro" id="IPR009061">
    <property type="entry name" value="DNA-bd_dom_put_sf"/>
</dbReference>
<dbReference type="Gene3D" id="1.10.1660.10">
    <property type="match status" value="1"/>
</dbReference>
<evidence type="ECO:0000256" key="2">
    <source>
        <dbReference type="ARBA" id="ARBA00023125"/>
    </source>
</evidence>
<keyword evidence="1" id="KW-0805">Transcription regulation</keyword>
<dbReference type="PANTHER" id="PTHR30204:SF67">
    <property type="entry name" value="HTH-TYPE TRANSCRIPTIONAL REGULATOR MLRA-RELATED"/>
    <property type="match status" value="1"/>
</dbReference>
<evidence type="ECO:0000256" key="3">
    <source>
        <dbReference type="ARBA" id="ARBA00023163"/>
    </source>
</evidence>
<dbReference type="CDD" id="cd01104">
    <property type="entry name" value="HTH_MlrA-CarA"/>
    <property type="match status" value="1"/>
</dbReference>
<gene>
    <name evidence="5" type="ORF">C4F51_11620</name>
</gene>
<feature type="domain" description="HTH merR-type" evidence="4">
    <location>
        <begin position="20"/>
        <end position="89"/>
    </location>
</feature>
<comment type="caution">
    <text evidence="5">The sequence shown here is derived from an EMBL/GenBank/DDBJ whole genome shotgun (WGS) entry which is preliminary data.</text>
</comment>
<keyword evidence="6" id="KW-1185">Reference proteome</keyword>
<dbReference type="PANTHER" id="PTHR30204">
    <property type="entry name" value="REDOX-CYCLING DRUG-SENSING TRANSCRIPTIONAL ACTIVATOR SOXR"/>
    <property type="match status" value="1"/>
</dbReference>
<dbReference type="Gene3D" id="3.40.50.280">
    <property type="entry name" value="Cobalamin-binding domain"/>
    <property type="match status" value="1"/>
</dbReference>
<dbReference type="GO" id="GO:0003700">
    <property type="term" value="F:DNA-binding transcription factor activity"/>
    <property type="evidence" value="ECO:0007669"/>
    <property type="project" value="InterPro"/>
</dbReference>
<reference evidence="5" key="1">
    <citation type="submission" date="2018-07" db="EMBL/GenBank/DDBJ databases">
        <title>Genome assembly of strain Ka43.</title>
        <authorList>
            <person name="Kukolya J."/>
            <person name="Nagy I."/>
            <person name="Horvath B."/>
            <person name="Toth A."/>
        </authorList>
    </citation>
    <scope>NUCLEOTIDE SEQUENCE</scope>
    <source>
        <strain evidence="5">KB43</strain>
    </source>
</reference>
<dbReference type="Proteomes" id="UP000652567">
    <property type="component" value="Unassembled WGS sequence"/>
</dbReference>
<dbReference type="Pfam" id="PF13411">
    <property type="entry name" value="MerR_1"/>
    <property type="match status" value="1"/>
</dbReference>
<evidence type="ECO:0000256" key="1">
    <source>
        <dbReference type="ARBA" id="ARBA00023015"/>
    </source>
</evidence>
<dbReference type="AlphaFoldDB" id="A0A928V2Z7"/>
<dbReference type="InterPro" id="IPR000551">
    <property type="entry name" value="MerR-type_HTH_dom"/>
</dbReference>
<evidence type="ECO:0000313" key="5">
    <source>
        <dbReference type="EMBL" id="MBE8717833.1"/>
    </source>
</evidence>
<accession>A0A928V2Z7</accession>
<name>A0A928V2Z7_9GAMM</name>
<dbReference type="EMBL" id="PRDL01000001">
    <property type="protein sequence ID" value="MBE8717833.1"/>
    <property type="molecule type" value="Genomic_DNA"/>
</dbReference>
<protein>
    <submittedName>
        <fullName evidence="5">MerR family transcriptional regulator</fullName>
    </submittedName>
</protein>
<dbReference type="PROSITE" id="PS50937">
    <property type="entry name" value="HTH_MERR_2"/>
    <property type="match status" value="1"/>
</dbReference>
<evidence type="ECO:0000259" key="4">
    <source>
        <dbReference type="PROSITE" id="PS50937"/>
    </source>
</evidence>
<dbReference type="InterPro" id="IPR047057">
    <property type="entry name" value="MerR_fam"/>
</dbReference>
<dbReference type="GO" id="GO:0003677">
    <property type="term" value="F:DNA binding"/>
    <property type="evidence" value="ECO:0007669"/>
    <property type="project" value="UniProtKB-KW"/>
</dbReference>
<keyword evidence="2" id="KW-0238">DNA-binding</keyword>
<sequence>MSDLPDAVSVAFESSASDELLPIRDVVRLTGVNPVTLRAWERRYGLIQPLRTEGGHRLYSPQDVTTIRHIMTWIERGITVSKVGDLLARSKTLEAAARPVVAGQAASPAGELASAQVDDVLQACREWQHSIRLAVAAFDESRLEQLYDQIFSSWRLPLVFDEVLLPVWHELMHQTGFGQRSQWLFYDAFLRARVLQRLQLARPAGEPRILLAALPEQCRELELLVAGLLLGGDSGEVRVLAVGQPLEELPLLCQAIQPRALVFFAPAPPGANGLQQLRKLVLAIDCPVALAGLGADLAEDQLKGSPIASLGGQTQLMQQRLQQFIKGHLDT</sequence>
<keyword evidence="3" id="KW-0804">Transcription</keyword>
<dbReference type="SUPFAM" id="SSF46955">
    <property type="entry name" value="Putative DNA-binding domain"/>
    <property type="match status" value="1"/>
</dbReference>